<dbReference type="HOGENOM" id="CLU_000604_1_22_12"/>
<dbReference type="PROSITE" id="PS00211">
    <property type="entry name" value="ABC_TRANSPORTER_1"/>
    <property type="match status" value="1"/>
</dbReference>
<reference evidence="5 6" key="1">
    <citation type="submission" date="2012-06" db="EMBL/GenBank/DDBJ databases">
        <title>The complete chromosome of genome of Turneriella parva DSM 21527.</title>
        <authorList>
            <consortium name="US DOE Joint Genome Institute (JGI-PGF)"/>
            <person name="Lucas S."/>
            <person name="Han J."/>
            <person name="Lapidus A."/>
            <person name="Bruce D."/>
            <person name="Goodwin L."/>
            <person name="Pitluck S."/>
            <person name="Peters L."/>
            <person name="Kyrpides N."/>
            <person name="Mavromatis K."/>
            <person name="Ivanova N."/>
            <person name="Mikhailova N."/>
            <person name="Chertkov O."/>
            <person name="Detter J.C."/>
            <person name="Tapia R."/>
            <person name="Han C."/>
            <person name="Land M."/>
            <person name="Hauser L."/>
            <person name="Markowitz V."/>
            <person name="Cheng J.-F."/>
            <person name="Hugenholtz P."/>
            <person name="Woyke T."/>
            <person name="Wu D."/>
            <person name="Gronow S."/>
            <person name="Wellnitz S."/>
            <person name="Brambilla E."/>
            <person name="Klenk H.-P."/>
            <person name="Eisen J.A."/>
        </authorList>
    </citation>
    <scope>NUCLEOTIDE SEQUENCE [LARGE SCALE GENOMIC DNA]</scope>
    <source>
        <strain evidence="6">ATCC BAA-1111 / DSM 21527 / NCTC 11395 / H</strain>
    </source>
</reference>
<evidence type="ECO:0000256" key="3">
    <source>
        <dbReference type="ARBA" id="ARBA00022840"/>
    </source>
</evidence>
<dbReference type="SUPFAM" id="SSF52540">
    <property type="entry name" value="P-loop containing nucleoside triphosphate hydrolases"/>
    <property type="match status" value="1"/>
</dbReference>
<dbReference type="EMBL" id="CP002959">
    <property type="protein sequence ID" value="AFM13908.1"/>
    <property type="molecule type" value="Genomic_DNA"/>
</dbReference>
<dbReference type="InterPro" id="IPR027417">
    <property type="entry name" value="P-loop_NTPase"/>
</dbReference>
<dbReference type="OrthoDB" id="9772862at2"/>
<evidence type="ECO:0000256" key="2">
    <source>
        <dbReference type="ARBA" id="ARBA00022741"/>
    </source>
</evidence>
<dbReference type="RefSeq" id="WP_014804408.1">
    <property type="nucleotide sequence ID" value="NC_018020.1"/>
</dbReference>
<keyword evidence="6" id="KW-1185">Reference proteome</keyword>
<dbReference type="Pfam" id="PF00005">
    <property type="entry name" value="ABC_tran"/>
    <property type="match status" value="1"/>
</dbReference>
<keyword evidence="2" id="KW-0547">Nucleotide-binding</keyword>
<accession>I4B9F1</accession>
<dbReference type="GO" id="GO:0005524">
    <property type="term" value="F:ATP binding"/>
    <property type="evidence" value="ECO:0007669"/>
    <property type="project" value="UniProtKB-KW"/>
</dbReference>
<protein>
    <submittedName>
        <fullName evidence="5">ABC transporter related protein</fullName>
    </submittedName>
</protein>
<evidence type="ECO:0000313" key="5">
    <source>
        <dbReference type="EMBL" id="AFM13908.1"/>
    </source>
</evidence>
<dbReference type="PANTHER" id="PTHR43023:SF6">
    <property type="entry name" value="INTERMEMBRANE PHOSPHOLIPID TRANSPORT SYSTEM ATP-BINDING PROTEIN MLAF"/>
    <property type="match status" value="1"/>
</dbReference>
<dbReference type="Gene3D" id="3.40.50.300">
    <property type="entry name" value="P-loop containing nucleotide triphosphate hydrolases"/>
    <property type="match status" value="1"/>
</dbReference>
<dbReference type="InterPro" id="IPR017871">
    <property type="entry name" value="ABC_transporter-like_CS"/>
</dbReference>
<dbReference type="Proteomes" id="UP000006048">
    <property type="component" value="Chromosome"/>
</dbReference>
<evidence type="ECO:0000313" key="6">
    <source>
        <dbReference type="Proteomes" id="UP000006048"/>
    </source>
</evidence>
<dbReference type="SMART" id="SM00382">
    <property type="entry name" value="AAA"/>
    <property type="match status" value="1"/>
</dbReference>
<keyword evidence="1" id="KW-0813">Transport</keyword>
<sequence>MAKQQPAYAIELKGITKALGGQVVHRNLDFALEQGKTTVVVGSSGAGKSVMLKYILGFIRPDEGEVIVEGRSILSVSESEMKKVRSRYGVVFQGAALFDSLSVFGNVALPLREKTKMTAAEIEDKVMASLAEMRLSDARHKMPAELSGGMQRRVALARALQLEPQIMLFDEPTTGLDPETCESIYDLFNEMQARLKYTALIVSHDIPRIFRAGHRIAVMHGGKIETVVDAGKVGKAGGWLKRILSA</sequence>
<evidence type="ECO:0000259" key="4">
    <source>
        <dbReference type="PROSITE" id="PS50893"/>
    </source>
</evidence>
<evidence type="ECO:0000256" key="1">
    <source>
        <dbReference type="ARBA" id="ARBA00022448"/>
    </source>
</evidence>
<proteinExistence type="predicted"/>
<dbReference type="PROSITE" id="PS50893">
    <property type="entry name" value="ABC_TRANSPORTER_2"/>
    <property type="match status" value="1"/>
</dbReference>
<keyword evidence="3" id="KW-0067">ATP-binding</keyword>
<dbReference type="PATRIC" id="fig|869212.3.peg.3306"/>
<dbReference type="KEGG" id="tpx:Turpa_3269"/>
<name>I4B9F1_TURPD</name>
<dbReference type="STRING" id="869212.Turpa_3269"/>
<dbReference type="GO" id="GO:0016887">
    <property type="term" value="F:ATP hydrolysis activity"/>
    <property type="evidence" value="ECO:0007669"/>
    <property type="project" value="InterPro"/>
</dbReference>
<dbReference type="PANTHER" id="PTHR43023">
    <property type="entry name" value="PROTEIN TRIGALACTOSYLDIACYLGLYCEROL 3, CHLOROPLASTIC"/>
    <property type="match status" value="1"/>
</dbReference>
<feature type="domain" description="ABC transporter" evidence="4">
    <location>
        <begin position="10"/>
        <end position="246"/>
    </location>
</feature>
<dbReference type="InterPro" id="IPR003439">
    <property type="entry name" value="ABC_transporter-like_ATP-bd"/>
</dbReference>
<dbReference type="AlphaFoldDB" id="I4B9F1"/>
<gene>
    <name evidence="5" type="ordered locus">Turpa_3269</name>
</gene>
<organism evidence="5 6">
    <name type="scientific">Turneriella parva (strain ATCC BAA-1111 / DSM 21527 / NCTC 11395 / H)</name>
    <name type="common">Leptospira parva</name>
    <dbReference type="NCBI Taxonomy" id="869212"/>
    <lineage>
        <taxon>Bacteria</taxon>
        <taxon>Pseudomonadati</taxon>
        <taxon>Spirochaetota</taxon>
        <taxon>Spirochaetia</taxon>
        <taxon>Leptospirales</taxon>
        <taxon>Leptospiraceae</taxon>
        <taxon>Turneriella</taxon>
    </lineage>
</organism>
<dbReference type="InterPro" id="IPR003593">
    <property type="entry name" value="AAA+_ATPase"/>
</dbReference>